<dbReference type="Proteomes" id="UP000492821">
    <property type="component" value="Unassembled WGS sequence"/>
</dbReference>
<accession>A0A7E4ZQH7</accession>
<reference evidence="2" key="2">
    <citation type="submission" date="2020-10" db="UniProtKB">
        <authorList>
            <consortium name="WormBaseParasite"/>
        </authorList>
    </citation>
    <scope>IDENTIFICATION</scope>
</reference>
<reference evidence="1" key="1">
    <citation type="journal article" date="2013" name="Genetics">
        <title>The draft genome and transcriptome of Panagrellus redivivus are shaped by the harsh demands of a free-living lifestyle.</title>
        <authorList>
            <person name="Srinivasan J."/>
            <person name="Dillman A.R."/>
            <person name="Macchietto M.G."/>
            <person name="Heikkinen L."/>
            <person name="Lakso M."/>
            <person name="Fracchia K.M."/>
            <person name="Antoshechkin I."/>
            <person name="Mortazavi A."/>
            <person name="Wong G."/>
            <person name="Sternberg P.W."/>
        </authorList>
    </citation>
    <scope>NUCLEOTIDE SEQUENCE [LARGE SCALE GENOMIC DNA]</scope>
    <source>
        <strain evidence="1">MT8872</strain>
    </source>
</reference>
<protein>
    <submittedName>
        <fullName evidence="2">Uncharacterized protein</fullName>
    </submittedName>
</protein>
<evidence type="ECO:0000313" key="1">
    <source>
        <dbReference type="Proteomes" id="UP000492821"/>
    </source>
</evidence>
<keyword evidence="1" id="KW-1185">Reference proteome</keyword>
<proteinExistence type="predicted"/>
<dbReference type="AlphaFoldDB" id="A0A7E4ZQH7"/>
<name>A0A7E4ZQH7_PANRE</name>
<organism evidence="1 2">
    <name type="scientific">Panagrellus redivivus</name>
    <name type="common">Microworm</name>
    <dbReference type="NCBI Taxonomy" id="6233"/>
    <lineage>
        <taxon>Eukaryota</taxon>
        <taxon>Metazoa</taxon>
        <taxon>Ecdysozoa</taxon>
        <taxon>Nematoda</taxon>
        <taxon>Chromadorea</taxon>
        <taxon>Rhabditida</taxon>
        <taxon>Tylenchina</taxon>
        <taxon>Panagrolaimomorpha</taxon>
        <taxon>Panagrolaimoidea</taxon>
        <taxon>Panagrolaimidae</taxon>
        <taxon>Panagrellus</taxon>
    </lineage>
</organism>
<evidence type="ECO:0000313" key="2">
    <source>
        <dbReference type="WBParaSite" id="Pan_g11383.t1"/>
    </source>
</evidence>
<sequence>MCRHDIASLFAHRARGTLFLSAFKAGEHFAHDELLFPPDFDPSSVQLPLVRRCSPFPRSSPLIVFSYH</sequence>
<dbReference type="WBParaSite" id="Pan_g11383.t1">
    <property type="protein sequence ID" value="Pan_g11383.t1"/>
    <property type="gene ID" value="Pan_g11383"/>
</dbReference>